<comment type="catalytic activity">
    <reaction evidence="13">
        <text>beta-D-fructose 6-phosphate + ATP = beta-D-fructose 1,6-bisphosphate + ADP + H(+)</text>
        <dbReference type="Rhea" id="RHEA:16109"/>
        <dbReference type="ChEBI" id="CHEBI:15378"/>
        <dbReference type="ChEBI" id="CHEBI:30616"/>
        <dbReference type="ChEBI" id="CHEBI:32966"/>
        <dbReference type="ChEBI" id="CHEBI:57634"/>
        <dbReference type="ChEBI" id="CHEBI:456216"/>
        <dbReference type="EC" id="2.7.1.11"/>
    </reaction>
</comment>
<keyword evidence="12" id="KW-0324">Glycolysis</keyword>
<dbReference type="FunFam" id="3.40.50.450:FF:000001">
    <property type="entry name" value="ATP-dependent 6-phosphofructokinase"/>
    <property type="match status" value="1"/>
</dbReference>
<dbReference type="EMBL" id="BARV01016578">
    <property type="protein sequence ID" value="GAI28636.1"/>
    <property type="molecule type" value="Genomic_DNA"/>
</dbReference>
<dbReference type="GO" id="GO:0005945">
    <property type="term" value="C:6-phosphofructokinase complex"/>
    <property type="evidence" value="ECO:0007669"/>
    <property type="project" value="TreeGrafter"/>
</dbReference>
<dbReference type="UniPathway" id="UPA00109">
    <property type="reaction ID" value="UER00182"/>
</dbReference>
<keyword evidence="7" id="KW-0479">Metal-binding</keyword>
<dbReference type="PRINTS" id="PR00476">
    <property type="entry name" value="PHFRCTKINASE"/>
</dbReference>
<evidence type="ECO:0000256" key="10">
    <source>
        <dbReference type="ARBA" id="ARBA00022840"/>
    </source>
</evidence>
<keyword evidence="5" id="KW-0963">Cytoplasm</keyword>
<dbReference type="NCBIfam" id="NF002872">
    <property type="entry name" value="PRK03202.1"/>
    <property type="match status" value="1"/>
</dbReference>
<evidence type="ECO:0000256" key="1">
    <source>
        <dbReference type="ARBA" id="ARBA00001946"/>
    </source>
</evidence>
<evidence type="ECO:0000256" key="6">
    <source>
        <dbReference type="ARBA" id="ARBA00022679"/>
    </source>
</evidence>
<proteinExistence type="predicted"/>
<dbReference type="GO" id="GO:0048029">
    <property type="term" value="F:monosaccharide binding"/>
    <property type="evidence" value="ECO:0007669"/>
    <property type="project" value="TreeGrafter"/>
</dbReference>
<dbReference type="GO" id="GO:0046872">
    <property type="term" value="F:metal ion binding"/>
    <property type="evidence" value="ECO:0007669"/>
    <property type="project" value="UniProtKB-KW"/>
</dbReference>
<keyword evidence="10" id="KW-0067">ATP-binding</keyword>
<dbReference type="GO" id="GO:0042802">
    <property type="term" value="F:identical protein binding"/>
    <property type="evidence" value="ECO:0007669"/>
    <property type="project" value="TreeGrafter"/>
</dbReference>
<evidence type="ECO:0000259" key="14">
    <source>
        <dbReference type="Pfam" id="PF00365"/>
    </source>
</evidence>
<dbReference type="PANTHER" id="PTHR13697">
    <property type="entry name" value="PHOSPHOFRUCTOKINASE"/>
    <property type="match status" value="1"/>
</dbReference>
<name>X1NEJ4_9ZZZZ</name>
<dbReference type="GO" id="GO:0061621">
    <property type="term" value="P:canonical glycolysis"/>
    <property type="evidence" value="ECO:0007669"/>
    <property type="project" value="TreeGrafter"/>
</dbReference>
<comment type="pathway">
    <text evidence="3">Carbohydrate degradation; glycolysis; D-glyceraldehyde 3-phosphate and glycerone phosphate from D-glucose: step 3/4.</text>
</comment>
<organism evidence="15">
    <name type="scientific">marine sediment metagenome</name>
    <dbReference type="NCBI Taxonomy" id="412755"/>
    <lineage>
        <taxon>unclassified sequences</taxon>
        <taxon>metagenomes</taxon>
        <taxon>ecological metagenomes</taxon>
    </lineage>
</organism>
<accession>X1NEJ4</accession>
<dbReference type="Gene3D" id="3.40.50.450">
    <property type="match status" value="1"/>
</dbReference>
<dbReference type="GO" id="GO:0003872">
    <property type="term" value="F:6-phosphofructokinase activity"/>
    <property type="evidence" value="ECO:0007669"/>
    <property type="project" value="UniProtKB-EC"/>
</dbReference>
<evidence type="ECO:0000256" key="11">
    <source>
        <dbReference type="ARBA" id="ARBA00022842"/>
    </source>
</evidence>
<dbReference type="PANTHER" id="PTHR13697:SF4">
    <property type="entry name" value="ATP-DEPENDENT 6-PHOSPHOFRUCTOKINASE"/>
    <property type="match status" value="1"/>
</dbReference>
<dbReference type="GO" id="GO:0005524">
    <property type="term" value="F:ATP binding"/>
    <property type="evidence" value="ECO:0007669"/>
    <property type="project" value="UniProtKB-KW"/>
</dbReference>
<evidence type="ECO:0000256" key="2">
    <source>
        <dbReference type="ARBA" id="ARBA00004496"/>
    </source>
</evidence>
<protein>
    <recommendedName>
        <fullName evidence="4">6-phosphofructokinase</fullName>
        <ecNumber evidence="4">2.7.1.11</ecNumber>
    </recommendedName>
</protein>
<dbReference type="GO" id="GO:0030388">
    <property type="term" value="P:fructose 1,6-bisphosphate metabolic process"/>
    <property type="evidence" value="ECO:0007669"/>
    <property type="project" value="TreeGrafter"/>
</dbReference>
<keyword evidence="6" id="KW-0808">Transferase</keyword>
<feature type="non-terminal residue" evidence="15">
    <location>
        <position position="199"/>
    </location>
</feature>
<evidence type="ECO:0000256" key="3">
    <source>
        <dbReference type="ARBA" id="ARBA00004679"/>
    </source>
</evidence>
<dbReference type="InterPro" id="IPR035966">
    <property type="entry name" value="PKF_sf"/>
</dbReference>
<dbReference type="GO" id="GO:0016208">
    <property type="term" value="F:AMP binding"/>
    <property type="evidence" value="ECO:0007669"/>
    <property type="project" value="TreeGrafter"/>
</dbReference>
<dbReference type="Pfam" id="PF00365">
    <property type="entry name" value="PFK"/>
    <property type="match status" value="1"/>
</dbReference>
<evidence type="ECO:0000256" key="4">
    <source>
        <dbReference type="ARBA" id="ARBA00012055"/>
    </source>
</evidence>
<evidence type="ECO:0000256" key="12">
    <source>
        <dbReference type="ARBA" id="ARBA00023152"/>
    </source>
</evidence>
<dbReference type="GO" id="GO:0070095">
    <property type="term" value="F:fructose-6-phosphate binding"/>
    <property type="evidence" value="ECO:0007669"/>
    <property type="project" value="TreeGrafter"/>
</dbReference>
<feature type="domain" description="Phosphofructokinase" evidence="14">
    <location>
        <begin position="6"/>
        <end position="198"/>
    </location>
</feature>
<evidence type="ECO:0000256" key="8">
    <source>
        <dbReference type="ARBA" id="ARBA00022741"/>
    </source>
</evidence>
<evidence type="ECO:0000256" key="9">
    <source>
        <dbReference type="ARBA" id="ARBA00022777"/>
    </source>
</evidence>
<keyword evidence="9" id="KW-0418">Kinase</keyword>
<dbReference type="EC" id="2.7.1.11" evidence="4"/>
<dbReference type="InterPro" id="IPR000023">
    <property type="entry name" value="Phosphofructokinase_dom"/>
</dbReference>
<sequence>MGEKRRIGLLTSGGDAGGMNAVIRTVTRYAIYNNLEVYGFYEGFKGLINNDFKVLDLNAVGGIIDRGGTILYSARSERFKCREGQKEAINNLKKNKIEGLMVIGGDGSFRGAHELHKQGIQVVGIPVTIDNDVAGTDYSIGFDTALNVIIDIMSKIRDTASSHDRIFVIEVMGRDSGMIAVNTGIACGADYILIPEIKV</sequence>
<evidence type="ECO:0000256" key="7">
    <source>
        <dbReference type="ARBA" id="ARBA00022723"/>
    </source>
</evidence>
<gene>
    <name evidence="15" type="ORF">S06H3_28414</name>
</gene>
<comment type="caution">
    <text evidence="15">The sequence shown here is derived from an EMBL/GenBank/DDBJ whole genome shotgun (WGS) entry which is preliminary data.</text>
</comment>
<comment type="cofactor">
    <cofactor evidence="1">
        <name>Mg(2+)</name>
        <dbReference type="ChEBI" id="CHEBI:18420"/>
    </cofactor>
</comment>
<comment type="subcellular location">
    <subcellularLocation>
        <location evidence="2">Cytoplasm</location>
    </subcellularLocation>
</comment>
<evidence type="ECO:0000313" key="15">
    <source>
        <dbReference type="EMBL" id="GAI28636.1"/>
    </source>
</evidence>
<keyword evidence="11" id="KW-0460">Magnesium</keyword>
<dbReference type="GO" id="GO:0006002">
    <property type="term" value="P:fructose 6-phosphate metabolic process"/>
    <property type="evidence" value="ECO:0007669"/>
    <property type="project" value="InterPro"/>
</dbReference>
<keyword evidence="8" id="KW-0547">Nucleotide-binding</keyword>
<dbReference type="InterPro" id="IPR022953">
    <property type="entry name" value="ATP_PFK"/>
</dbReference>
<dbReference type="SUPFAM" id="SSF53784">
    <property type="entry name" value="Phosphofructokinase"/>
    <property type="match status" value="1"/>
</dbReference>
<reference evidence="15" key="1">
    <citation type="journal article" date="2014" name="Front. Microbiol.">
        <title>High frequency of phylogenetically diverse reductive dehalogenase-homologous genes in deep subseafloor sedimentary metagenomes.</title>
        <authorList>
            <person name="Kawai M."/>
            <person name="Futagami T."/>
            <person name="Toyoda A."/>
            <person name="Takaki Y."/>
            <person name="Nishi S."/>
            <person name="Hori S."/>
            <person name="Arai W."/>
            <person name="Tsubouchi T."/>
            <person name="Morono Y."/>
            <person name="Uchiyama I."/>
            <person name="Ito T."/>
            <person name="Fujiyama A."/>
            <person name="Inagaki F."/>
            <person name="Takami H."/>
        </authorList>
    </citation>
    <scope>NUCLEOTIDE SEQUENCE</scope>
    <source>
        <strain evidence="15">Expedition CK06-06</strain>
    </source>
</reference>
<dbReference type="AlphaFoldDB" id="X1NEJ4"/>
<evidence type="ECO:0000256" key="13">
    <source>
        <dbReference type="ARBA" id="ARBA00048070"/>
    </source>
</evidence>
<evidence type="ECO:0000256" key="5">
    <source>
        <dbReference type="ARBA" id="ARBA00022490"/>
    </source>
</evidence>